<dbReference type="InterPro" id="IPR011990">
    <property type="entry name" value="TPR-like_helical_dom_sf"/>
</dbReference>
<evidence type="ECO:0000259" key="7">
    <source>
        <dbReference type="Pfam" id="PF07980"/>
    </source>
</evidence>
<evidence type="ECO:0000256" key="5">
    <source>
        <dbReference type="ARBA" id="ARBA00023237"/>
    </source>
</evidence>
<evidence type="ECO:0000256" key="1">
    <source>
        <dbReference type="ARBA" id="ARBA00004442"/>
    </source>
</evidence>
<organism evidence="9 10">
    <name type="scientific">Paenimyroides tangerinum</name>
    <dbReference type="NCBI Taxonomy" id="2488728"/>
    <lineage>
        <taxon>Bacteria</taxon>
        <taxon>Pseudomonadati</taxon>
        <taxon>Bacteroidota</taxon>
        <taxon>Flavobacteriia</taxon>
        <taxon>Flavobacteriales</taxon>
        <taxon>Flavobacteriaceae</taxon>
        <taxon>Paenimyroides</taxon>
    </lineage>
</organism>
<dbReference type="Pfam" id="PF07980">
    <property type="entry name" value="SusD_RagB"/>
    <property type="match status" value="1"/>
</dbReference>
<proteinExistence type="inferred from homology"/>
<evidence type="ECO:0000259" key="8">
    <source>
        <dbReference type="Pfam" id="PF14322"/>
    </source>
</evidence>
<dbReference type="EMBL" id="RQVQ01000025">
    <property type="protein sequence ID" value="RRJ89574.1"/>
    <property type="molecule type" value="Genomic_DNA"/>
</dbReference>
<name>A0A3P3W4B3_9FLAO</name>
<dbReference type="GO" id="GO:0009279">
    <property type="term" value="C:cell outer membrane"/>
    <property type="evidence" value="ECO:0007669"/>
    <property type="project" value="UniProtKB-SubCell"/>
</dbReference>
<keyword evidence="10" id="KW-1185">Reference proteome</keyword>
<reference evidence="9 10" key="1">
    <citation type="submission" date="2018-11" db="EMBL/GenBank/DDBJ databases">
        <title>Flavobacterium sp. nov., YIM 102701-2 draft genome.</title>
        <authorList>
            <person name="Li G."/>
            <person name="Jiang Y."/>
        </authorList>
    </citation>
    <scope>NUCLEOTIDE SEQUENCE [LARGE SCALE GENOMIC DNA]</scope>
    <source>
        <strain evidence="9 10">YIM 102701-2</strain>
    </source>
</reference>
<dbReference type="InterPro" id="IPR012944">
    <property type="entry name" value="SusD_RagB_dom"/>
</dbReference>
<feature type="domain" description="SusD-like N-terminal" evidence="8">
    <location>
        <begin position="39"/>
        <end position="227"/>
    </location>
</feature>
<evidence type="ECO:0000256" key="4">
    <source>
        <dbReference type="ARBA" id="ARBA00023136"/>
    </source>
</evidence>
<comment type="subcellular location">
    <subcellularLocation>
        <location evidence="1">Cell outer membrane</location>
    </subcellularLocation>
</comment>
<gene>
    <name evidence="9" type="ORF">EG240_11295</name>
</gene>
<protein>
    <submittedName>
        <fullName evidence="9">RagB/SusD family nutrient uptake outer membrane protein</fullName>
    </submittedName>
</protein>
<comment type="similarity">
    <text evidence="2">Belongs to the SusD family.</text>
</comment>
<dbReference type="Proteomes" id="UP000275719">
    <property type="component" value="Unassembled WGS sequence"/>
</dbReference>
<dbReference type="InterPro" id="IPR033985">
    <property type="entry name" value="SusD-like_N"/>
</dbReference>
<evidence type="ECO:0000256" key="6">
    <source>
        <dbReference type="SAM" id="SignalP"/>
    </source>
</evidence>
<dbReference type="Gene3D" id="1.25.40.390">
    <property type="match status" value="1"/>
</dbReference>
<feature type="chain" id="PRO_5018260717" evidence="6">
    <location>
        <begin position="24"/>
        <end position="457"/>
    </location>
</feature>
<keyword evidence="5" id="KW-0998">Cell outer membrane</keyword>
<keyword evidence="3 6" id="KW-0732">Signal</keyword>
<keyword evidence="4" id="KW-0472">Membrane</keyword>
<accession>A0A3P3W4B3</accession>
<evidence type="ECO:0000313" key="9">
    <source>
        <dbReference type="EMBL" id="RRJ89574.1"/>
    </source>
</evidence>
<evidence type="ECO:0000313" key="10">
    <source>
        <dbReference type="Proteomes" id="UP000275719"/>
    </source>
</evidence>
<evidence type="ECO:0000256" key="2">
    <source>
        <dbReference type="ARBA" id="ARBA00006275"/>
    </source>
</evidence>
<comment type="caution">
    <text evidence="9">The sequence shown here is derived from an EMBL/GenBank/DDBJ whole genome shotgun (WGS) entry which is preliminary data.</text>
</comment>
<sequence>MIMKNIFKMRYLLFLLILCTACEEFVEVEAPKNQIANTKVFKDDITAKAALNNLYVSLLTKGFLNGNTFGNGYILGCLTDELKVTTNQITDYRYFFEGAVLSNNNAVKTIWNDSYHQIFICNNIIEGLQASTGVSSEVKNQIIGQCLAARGIIHFYLSQNYGDVPYVTSSDYKVNQSISKTNSAEVLNRAIVDLQEAEEILLTVPSSAERIRINQEVVQAFLARMYLYTQQWNLAKQYAELLIDNPTFELETIDNLFLKTSKSAIWQLKPLNENGNAMEAYSYVFTSSPAPNAELTQSLLAAFETNDLRKINWIKVVNASTASTHSNKYKIVGFTTPSQEYSIIIRIEEMYLIAAEAAAELNDFNATNTYINAIRNRAGLQSLNITNTNDAVNSILKERRVELFCEFGHRFYDLKRRNKLNELLSTKPNWKPYLQNWPIPEVELNLNPNLKPQNNGY</sequence>
<feature type="signal peptide" evidence="6">
    <location>
        <begin position="1"/>
        <end position="23"/>
    </location>
</feature>
<dbReference type="Pfam" id="PF14322">
    <property type="entry name" value="SusD-like_3"/>
    <property type="match status" value="1"/>
</dbReference>
<evidence type="ECO:0000256" key="3">
    <source>
        <dbReference type="ARBA" id="ARBA00022729"/>
    </source>
</evidence>
<dbReference type="AlphaFoldDB" id="A0A3P3W4B3"/>
<feature type="domain" description="RagB/SusD" evidence="7">
    <location>
        <begin position="340"/>
        <end position="457"/>
    </location>
</feature>
<dbReference type="SUPFAM" id="SSF48452">
    <property type="entry name" value="TPR-like"/>
    <property type="match status" value="1"/>
</dbReference>